<keyword evidence="5" id="KW-1185">Reference proteome</keyword>
<keyword evidence="3" id="KW-0732">Signal</keyword>
<evidence type="ECO:0000313" key="4">
    <source>
        <dbReference type="EMBL" id="KAJ8424744.1"/>
    </source>
</evidence>
<name>A0A9Q1JIZ1_9CARY</name>
<dbReference type="Gene3D" id="2.120.10.30">
    <property type="entry name" value="TolB, C-terminal domain"/>
    <property type="match status" value="1"/>
</dbReference>
<accession>A0A9Q1JIZ1</accession>
<dbReference type="InterPro" id="IPR001258">
    <property type="entry name" value="NHL_repeat"/>
</dbReference>
<evidence type="ECO:0000313" key="5">
    <source>
        <dbReference type="Proteomes" id="UP001153076"/>
    </source>
</evidence>
<dbReference type="Pfam" id="PF01436">
    <property type="entry name" value="NHL"/>
    <property type="match status" value="1"/>
</dbReference>
<feature type="chain" id="PRO_5040270727" description="NHL repeat-containing protein" evidence="3">
    <location>
        <begin position="26"/>
        <end position="558"/>
    </location>
</feature>
<dbReference type="EMBL" id="JAKOGI010001612">
    <property type="protein sequence ID" value="KAJ8424744.1"/>
    <property type="molecule type" value="Genomic_DNA"/>
</dbReference>
<dbReference type="PANTHER" id="PTHR13833:SF73">
    <property type="entry name" value="NHL DOMAIN-CONTAINING PROTEIN"/>
    <property type="match status" value="1"/>
</dbReference>
<dbReference type="Proteomes" id="UP001153076">
    <property type="component" value="Unassembled WGS sequence"/>
</dbReference>
<proteinExistence type="predicted"/>
<evidence type="ECO:0000256" key="3">
    <source>
        <dbReference type="SAM" id="SignalP"/>
    </source>
</evidence>
<gene>
    <name evidence="4" type="ORF">Cgig2_033144</name>
</gene>
<dbReference type="SUPFAM" id="SSF63829">
    <property type="entry name" value="Calcium-dependent phosphotriesterase"/>
    <property type="match status" value="1"/>
</dbReference>
<sequence length="558" mass="61053">MGRRLLCLTLFIALFPFLFHFLAEAAPTTTLGPLIRHLSSILKWSKSSPKSTQSGNLIINGFYPKTKNEKADSNVIQFENGYLVETVVEGNALGVIPYSIRVSQDGELFAVDAENSNMVRITPPLSQCIPQDQVHISHLAISKTLAADSRARLVAGSFQGKTGHVDGKPNDARFNHPKGVAIDDEGNVYVADTDNLAIRKIGDGGVTTIAGGKSNIPGYRDGPSEDAKFSPDFDVVYVPSSCSLLVVDRGNAALRQISLNMEDCGDKYSSISISDNNLAASLEITDGLDVGTLRPTNQCPGVPSVLADILMVIGAVIVGYVSCLIHQGLGRSFFSRFLQSSYVHEQPNKEERGIKLESVREEQGAAPGLPSFSQLVVDLSKLALEMVNNACASLIPSRFSHGTAKRLTPLKDTLKMPEDKADPQLAQKQQRAPPPLSESWQAYAPDATDKYSEVKTSQIRPSSLKDPSLSSRHRSSKHQEYAEFYGTREVPHHSSQTRSKSQKERSKHRHRDKSGEVAAVPNQAEPKPSEFKAVNYSNPKFDPYNIGNRYMPDGSYHF</sequence>
<dbReference type="PANTHER" id="PTHR13833">
    <property type="match status" value="1"/>
</dbReference>
<dbReference type="InterPro" id="IPR011042">
    <property type="entry name" value="6-blade_b-propeller_TolB-like"/>
</dbReference>
<dbReference type="OrthoDB" id="342730at2759"/>
<keyword evidence="1" id="KW-0677">Repeat</keyword>
<evidence type="ECO:0000256" key="2">
    <source>
        <dbReference type="SAM" id="MobiDB-lite"/>
    </source>
</evidence>
<feature type="signal peptide" evidence="3">
    <location>
        <begin position="1"/>
        <end position="25"/>
    </location>
</feature>
<comment type="caution">
    <text evidence="4">The sequence shown here is derived from an EMBL/GenBank/DDBJ whole genome shotgun (WGS) entry which is preliminary data.</text>
</comment>
<dbReference type="AlphaFoldDB" id="A0A9Q1JIZ1"/>
<protein>
    <recommendedName>
        <fullName evidence="6">NHL repeat-containing protein</fullName>
    </recommendedName>
</protein>
<reference evidence="4" key="1">
    <citation type="submission" date="2022-04" db="EMBL/GenBank/DDBJ databases">
        <title>Carnegiea gigantea Genome sequencing and assembly v2.</title>
        <authorList>
            <person name="Copetti D."/>
            <person name="Sanderson M.J."/>
            <person name="Burquez A."/>
            <person name="Wojciechowski M.F."/>
        </authorList>
    </citation>
    <scope>NUCLEOTIDE SEQUENCE</scope>
    <source>
        <strain evidence="4">SGP5-SGP5p</strain>
        <tissue evidence="4">Aerial part</tissue>
    </source>
</reference>
<evidence type="ECO:0008006" key="6">
    <source>
        <dbReference type="Google" id="ProtNLM"/>
    </source>
</evidence>
<organism evidence="4 5">
    <name type="scientific">Carnegiea gigantea</name>
    <dbReference type="NCBI Taxonomy" id="171969"/>
    <lineage>
        <taxon>Eukaryota</taxon>
        <taxon>Viridiplantae</taxon>
        <taxon>Streptophyta</taxon>
        <taxon>Embryophyta</taxon>
        <taxon>Tracheophyta</taxon>
        <taxon>Spermatophyta</taxon>
        <taxon>Magnoliopsida</taxon>
        <taxon>eudicotyledons</taxon>
        <taxon>Gunneridae</taxon>
        <taxon>Pentapetalae</taxon>
        <taxon>Caryophyllales</taxon>
        <taxon>Cactineae</taxon>
        <taxon>Cactaceae</taxon>
        <taxon>Cactoideae</taxon>
        <taxon>Echinocereeae</taxon>
        <taxon>Carnegiea</taxon>
    </lineage>
</organism>
<evidence type="ECO:0000256" key="1">
    <source>
        <dbReference type="ARBA" id="ARBA00022737"/>
    </source>
</evidence>
<feature type="region of interest" description="Disordered" evidence="2">
    <location>
        <begin position="415"/>
        <end position="558"/>
    </location>
</feature>